<evidence type="ECO:0000313" key="1">
    <source>
        <dbReference type="EMBL" id="ANN64588.1"/>
    </source>
</evidence>
<organism evidence="1 2">
    <name type="scientific">Brachyspira hyodysenteriae ATCC 27164</name>
    <dbReference type="NCBI Taxonomy" id="1266923"/>
    <lineage>
        <taxon>Bacteria</taxon>
        <taxon>Pseudomonadati</taxon>
        <taxon>Spirochaetota</taxon>
        <taxon>Spirochaetia</taxon>
        <taxon>Brachyspirales</taxon>
        <taxon>Brachyspiraceae</taxon>
        <taxon>Brachyspira</taxon>
    </lineage>
</organism>
<dbReference type="KEGG" id="bhd:BHYOB78_12165"/>
<accession>A0A3B6VUD3</accession>
<dbReference type="AlphaFoldDB" id="A0A3B6VUD3"/>
<gene>
    <name evidence="1" type="ORF">BHYOB78_12165</name>
</gene>
<protein>
    <submittedName>
        <fullName evidence="1">Uncharacterized protein</fullName>
    </submittedName>
</protein>
<reference evidence="2" key="1">
    <citation type="journal article" date="2016" name="Genome Announc.">
        <title>Complete Genome Sequence of Brachyspira hyodysenteriae Type Strain B78 (ATCC 27164).</title>
        <authorList>
            <person name="Mirajkar N.S."/>
            <person name="Johnson T.J."/>
            <person name="Gebhart C.J."/>
        </authorList>
    </citation>
    <scope>NUCLEOTIDE SEQUENCE [LARGE SCALE GENOMIC DNA]</scope>
    <source>
        <strain evidence="2">B78</strain>
    </source>
</reference>
<dbReference type="InterPro" id="IPR011659">
    <property type="entry name" value="WD40"/>
</dbReference>
<name>A0A3B6VUD3_BRAHO</name>
<dbReference type="Proteomes" id="UP000092328">
    <property type="component" value="Chromosome"/>
</dbReference>
<keyword evidence="2" id="KW-1185">Reference proteome</keyword>
<proteinExistence type="predicted"/>
<dbReference type="EMBL" id="CP015910">
    <property type="protein sequence ID" value="ANN64588.1"/>
    <property type="molecule type" value="Genomic_DNA"/>
</dbReference>
<dbReference type="SUPFAM" id="SSF82171">
    <property type="entry name" value="DPP6 N-terminal domain-like"/>
    <property type="match status" value="1"/>
</dbReference>
<evidence type="ECO:0000313" key="2">
    <source>
        <dbReference type="Proteomes" id="UP000092328"/>
    </source>
</evidence>
<sequence>MKKLYIISIVFLLLCARGFTQVYTFQIGEKLNNSYILSETNYAIIIEKNSANSGKTFDIIYKDARLTGYKDAGNIKILPNGTLIATMLKTSLGKDMWVVIYGNIEQEFDSIEREIYSGNNSIIFTRLMDYGVAVINGEAKVQYSELYDSVINDNSYAFSYSRDGQYFVNINGEEKQVSSKADRLKFSNDGNNIVYVIENEGNAVIFTGSTDSENFVLVDDLASFNNNSIAYAVKMLPQTMTNDTNTMMTNGTNMMMNDTNSMMTNDIITNTTTVTNYNLSNVSVYTNEEGVTVKGQSNTIALMVVTNVITNIRYNELPDLPAAADSTNSIITNEFIMTSVVANGRNYGEFNSVTNMSFSPDGKTLVFVNINSNNTMQLYVGGNMTTNYDMIHNYKYSDDSKILAYSAQTNNVSFLIVNGKRLPRNFDKINDIYFSENNSLVYNASINGREYIMANDFESPSYNRITSFKFLGDSFAFTAERLGKHYYFILNKNNSVRREFGGYDYVSAMDNNQTDALSIVSDGKNVFIIKNGMIVNNQQ</sequence>
<dbReference type="OrthoDB" id="308822at2"/>
<dbReference type="Pfam" id="PF07676">
    <property type="entry name" value="PD40"/>
    <property type="match status" value="1"/>
</dbReference>
<dbReference type="RefSeq" id="WP_020063819.1">
    <property type="nucleotide sequence ID" value="NZ_CP015910.2"/>
</dbReference>
<reference evidence="2" key="2">
    <citation type="journal article" date="2017" name="Genome Announc.">
        <title>Correction for Mirajkar et al., Complete Genome Sequence of Brachyspira hyodysenteriae Type Strain B78 (ATCC 27164).</title>
        <authorList>
            <person name="Mirajkar N.S."/>
            <person name="Johnson T.J."/>
            <person name="Gebhart C.J."/>
        </authorList>
    </citation>
    <scope>NUCLEOTIDE SEQUENCE [LARGE SCALE GENOMIC DNA]</scope>
    <source>
        <strain evidence="2">B78</strain>
    </source>
</reference>